<dbReference type="EMBL" id="CAJPWZ010000264">
    <property type="protein sequence ID" value="CAG2188597.1"/>
    <property type="molecule type" value="Genomic_DNA"/>
</dbReference>
<keyword evidence="3" id="KW-1185">Reference proteome</keyword>
<sequence length="1252" mass="143979">MPDIQVATSGTTSISETAVNLFWSILENLPKENECFTIYRARSYAYIGHILISTHKPSDAFPSYSSYENDKQFQAILSTPLSSFQCANKELSYDEVVLSREGISLWLLYKFGTTKNIEYLEKSERQLSSSISQNPCLRRFDFSTRMKVYLEISSLKSVSLGRGEDVLKKALEDGKTSIRLNLNAKDVCNVAEICQRLAKFPKFYLYGPEAVSNKEYLHAALDYLNQCFNAKGQNYFTAFTFGAIYFDLGEFRTSSEWHKRAFMMSNIKFGNGNIQQLIFSILRLGDESNMYDELIHALTYIARKRKDVEFLQKVVPKVHGDEYLGSLSNFLIFLQTFPLTAEQVEIAESLKASLIKKGVSKVDQKCDSRYKISTTQVVEYDVKPEIVYQRVQMETEPVDVQQNWRYDFCIITSGANAGWIQCFLKHQLSTQMVDSDMIFTGFPGIDYDSCSTLLETSMEGIKKSRKSILVLSKDFLTREWCLLKQIITETQQKRSDFLLIILLEKCDVPSEIDDTHVSYFDFTDEMKIPFEIQHLKIILFLIDEKDDNMEINKSKFDPICPGLFQMQLKLMSTSNQARIENREITLHNAKEKDHPIVHDVIDLMIIALNNPLRKRRYLPYNIEKLELIMRRNPNHLNTLADLAVLYRNSNLVEKAITTEEKIDKILKGSDQHDTKEKAVCVLEQGYAELFEEYTEDGLEAQQKLFECLELIKVEKSTAVGRTKDFLCQASNNAMGARRLLFQAINCKTTHSFVNKKKSSVEMLKTGLQYLATTSYPKEHYHIWEFYYAMACSRMPGIKAADYNNKPMCQKAVQLFWQIPLLSFKHANDELPSDEVVLRREGMSLWILVKYGSSRIDEESFDYLARAEQVLSSSISLSPCMHHVTFSTRMKVYLEMSSLESVPLDRKEDALKRALEDGKALVYNKVSMRDVCTIAEICQRLAKFPKYYLCGPEAVISKSYLNAALDYLNQCFRAKGPLQNGNGNIQQLLFSILRLGEESHVYIELIHALTYIARKWKDVEFLRRLVPKIHGDDYLRSLSKFLIFLQTFPLTTQQVEIAKCLETILFRKNVITADQFGVSKYSKSTTSHFGYDVHEANLLQQVPIGIEPADVYQNYTFDYCFIMSKVSSGWIQCFLQQQLSIQMVDGDSKFAGFPGIDYESSSSLLETTIDGINKSRTSILVLSKDLLTREWCLLKPIVTEILQKRSDSLFIILLQTCDVPSEIDDTHLSYFDFTDELKIPFEIQHLKLALLEN</sequence>
<dbReference type="AlphaFoldDB" id="A0A8S3PXA0"/>
<protein>
    <recommendedName>
        <fullName evidence="1">TIR domain-containing protein</fullName>
    </recommendedName>
</protein>
<proteinExistence type="predicted"/>
<dbReference type="InterPro" id="IPR042342">
    <property type="entry name" value="TTC22"/>
</dbReference>
<dbReference type="PANTHER" id="PTHR16253">
    <property type="entry name" value="TETRATRICOPEPTIDE REPEAT PROTEIN 22"/>
    <property type="match status" value="1"/>
</dbReference>
<dbReference type="InterPro" id="IPR035897">
    <property type="entry name" value="Toll_tir_struct_dom_sf"/>
</dbReference>
<dbReference type="Pfam" id="PF01582">
    <property type="entry name" value="TIR"/>
    <property type="match status" value="1"/>
</dbReference>
<dbReference type="SUPFAM" id="SSF52200">
    <property type="entry name" value="Toll/Interleukin receptor TIR domain"/>
    <property type="match status" value="2"/>
</dbReference>
<accession>A0A8S3PXA0</accession>
<dbReference type="PANTHER" id="PTHR16253:SF0">
    <property type="entry name" value="TETRATRICOPEPTIDE REPEAT PROTEIN 22"/>
    <property type="match status" value="1"/>
</dbReference>
<feature type="domain" description="TIR" evidence="1">
    <location>
        <begin position="404"/>
        <end position="539"/>
    </location>
</feature>
<dbReference type="InterPro" id="IPR000157">
    <property type="entry name" value="TIR_dom"/>
</dbReference>
<gene>
    <name evidence="2" type="ORF">MEDL_4008</name>
</gene>
<dbReference type="Proteomes" id="UP000683360">
    <property type="component" value="Unassembled WGS sequence"/>
</dbReference>
<dbReference type="PROSITE" id="PS50104">
    <property type="entry name" value="TIR"/>
    <property type="match status" value="2"/>
</dbReference>
<dbReference type="OrthoDB" id="6058829at2759"/>
<feature type="domain" description="TIR" evidence="1">
    <location>
        <begin position="1114"/>
        <end position="1249"/>
    </location>
</feature>
<dbReference type="GO" id="GO:0007165">
    <property type="term" value="P:signal transduction"/>
    <property type="evidence" value="ECO:0007669"/>
    <property type="project" value="InterPro"/>
</dbReference>
<dbReference type="Gene3D" id="3.40.50.10140">
    <property type="entry name" value="Toll/interleukin-1 receptor homology (TIR) domain"/>
    <property type="match status" value="2"/>
</dbReference>
<name>A0A8S3PXA0_MYTED</name>
<reference evidence="2" key="1">
    <citation type="submission" date="2021-03" db="EMBL/GenBank/DDBJ databases">
        <authorList>
            <person name="Bekaert M."/>
        </authorList>
    </citation>
    <scope>NUCLEOTIDE SEQUENCE</scope>
</reference>
<evidence type="ECO:0000259" key="1">
    <source>
        <dbReference type="PROSITE" id="PS50104"/>
    </source>
</evidence>
<evidence type="ECO:0000313" key="3">
    <source>
        <dbReference type="Proteomes" id="UP000683360"/>
    </source>
</evidence>
<comment type="caution">
    <text evidence="2">The sequence shown here is derived from an EMBL/GenBank/DDBJ whole genome shotgun (WGS) entry which is preliminary data.</text>
</comment>
<organism evidence="2 3">
    <name type="scientific">Mytilus edulis</name>
    <name type="common">Blue mussel</name>
    <dbReference type="NCBI Taxonomy" id="6550"/>
    <lineage>
        <taxon>Eukaryota</taxon>
        <taxon>Metazoa</taxon>
        <taxon>Spiralia</taxon>
        <taxon>Lophotrochozoa</taxon>
        <taxon>Mollusca</taxon>
        <taxon>Bivalvia</taxon>
        <taxon>Autobranchia</taxon>
        <taxon>Pteriomorphia</taxon>
        <taxon>Mytilida</taxon>
        <taxon>Mytiloidea</taxon>
        <taxon>Mytilidae</taxon>
        <taxon>Mytilinae</taxon>
        <taxon>Mytilus</taxon>
    </lineage>
</organism>
<evidence type="ECO:0000313" key="2">
    <source>
        <dbReference type="EMBL" id="CAG2188597.1"/>
    </source>
</evidence>